<dbReference type="RefSeq" id="WP_073384768.1">
    <property type="nucleotide sequence ID" value="NZ_FQXK01000003.1"/>
</dbReference>
<proteinExistence type="predicted"/>
<evidence type="ECO:0000313" key="3">
    <source>
        <dbReference type="Proteomes" id="UP000184278"/>
    </source>
</evidence>
<dbReference type="Pfam" id="PF13304">
    <property type="entry name" value="AAA_21"/>
    <property type="match status" value="1"/>
</dbReference>
<name>A0A1M5Q4A0_BUTFI</name>
<evidence type="ECO:0000313" key="2">
    <source>
        <dbReference type="EMBL" id="SHH08955.1"/>
    </source>
</evidence>
<dbReference type="GO" id="GO:0005524">
    <property type="term" value="F:ATP binding"/>
    <property type="evidence" value="ECO:0007669"/>
    <property type="project" value="InterPro"/>
</dbReference>
<keyword evidence="3" id="KW-1185">Reference proteome</keyword>
<dbReference type="STRING" id="1121131.SAMN02745229_00195"/>
<dbReference type="PANTHER" id="PTHR40396">
    <property type="entry name" value="ATPASE-LIKE PROTEIN"/>
    <property type="match status" value="1"/>
</dbReference>
<dbReference type="AlphaFoldDB" id="A0A1M5Q4A0"/>
<dbReference type="InterPro" id="IPR027417">
    <property type="entry name" value="P-loop_NTPase"/>
</dbReference>
<evidence type="ECO:0000259" key="1">
    <source>
        <dbReference type="Pfam" id="PF13304"/>
    </source>
</evidence>
<protein>
    <submittedName>
        <fullName evidence="2">AAA domain-containing protein, putative AbiEii toxin, Type IV TA system</fullName>
    </submittedName>
</protein>
<gene>
    <name evidence="2" type="ORF">SAMN02745229_00195</name>
</gene>
<dbReference type="SUPFAM" id="SSF52540">
    <property type="entry name" value="P-loop containing nucleoside triphosphate hydrolases"/>
    <property type="match status" value="1"/>
</dbReference>
<dbReference type="GeneID" id="89509061"/>
<accession>A0A1M5Q4A0</accession>
<feature type="domain" description="ATPase AAA-type core" evidence="1">
    <location>
        <begin position="48"/>
        <end position="378"/>
    </location>
</feature>
<reference evidence="3" key="1">
    <citation type="submission" date="2016-11" db="EMBL/GenBank/DDBJ databases">
        <authorList>
            <person name="Varghese N."/>
            <person name="Submissions S."/>
        </authorList>
    </citation>
    <scope>NUCLEOTIDE SEQUENCE [LARGE SCALE GENOMIC DNA]</scope>
    <source>
        <strain evidence="3">DSM 3071</strain>
    </source>
</reference>
<dbReference type="GO" id="GO:0016887">
    <property type="term" value="F:ATP hydrolysis activity"/>
    <property type="evidence" value="ECO:0007669"/>
    <property type="project" value="InterPro"/>
</dbReference>
<dbReference type="PANTHER" id="PTHR40396:SF1">
    <property type="entry name" value="ATPASE AAA-TYPE CORE DOMAIN-CONTAINING PROTEIN"/>
    <property type="match status" value="1"/>
</dbReference>
<dbReference type="Gene3D" id="3.40.50.300">
    <property type="entry name" value="P-loop containing nucleotide triphosphate hydrolases"/>
    <property type="match status" value="1"/>
</dbReference>
<dbReference type="InterPro" id="IPR003959">
    <property type="entry name" value="ATPase_AAA_core"/>
</dbReference>
<dbReference type="Proteomes" id="UP000184278">
    <property type="component" value="Unassembled WGS sequence"/>
</dbReference>
<dbReference type="OrthoDB" id="9809324at2"/>
<sequence length="434" mass="49493">MLMRFKVKNYRSIKEEAVLDLEAVGLKDHRECLIKYKSNNYLPVISINGKNGGGKSNVIRAMWVAVQFIRNAQMTQIETAEIPVTPFALDDVSKDLPTSFDFEYECDGIWYQYGFSATRTAITEEHLNWAPKGQISKVFSRTGQDFVYPANNEKKMKEMIQKAVAPNQLFFAVSCTMNYQPCISAMKWFRSKVFFSRDYSDIGRSILDYGEDKQMLQSIVNIAKIADIGISNMEFEFNSHEIASLDDLGLKVAPEQIPQLKKALEQFRKNLNIDADGNGGMLKVSELKATSMHRGIDNNGNERDYPLSLMDESDGTIKLMARSMAIEQALREGGIFIVDEIENRLHPILVEYILNRFQNQKQSTGAQLIFTTHSTDILNRELLRRDQYYFVDKNNRTGATELYSLAEFSPRNDERIGKAYLVGKYGAIPYVMEG</sequence>
<dbReference type="EMBL" id="FQXK01000003">
    <property type="protein sequence ID" value="SHH08955.1"/>
    <property type="molecule type" value="Genomic_DNA"/>
</dbReference>
<organism evidence="2 3">
    <name type="scientific">Butyrivibrio fibrisolvens DSM 3071</name>
    <dbReference type="NCBI Taxonomy" id="1121131"/>
    <lineage>
        <taxon>Bacteria</taxon>
        <taxon>Bacillati</taxon>
        <taxon>Bacillota</taxon>
        <taxon>Clostridia</taxon>
        <taxon>Lachnospirales</taxon>
        <taxon>Lachnospiraceae</taxon>
        <taxon>Butyrivibrio</taxon>
    </lineage>
</organism>